<evidence type="ECO:0000256" key="5">
    <source>
        <dbReference type="ARBA" id="ARBA00040394"/>
    </source>
</evidence>
<protein>
    <recommendedName>
        <fullName evidence="5">Acyl-[acyl-carrier-protein] dehydrogenase MbtN</fullName>
    </recommendedName>
    <alternativeName>
        <fullName evidence="6">Mycobactin synthase protein N</fullName>
    </alternativeName>
</protein>
<feature type="domain" description="Acyl-CoA oxidase/dehydrogenase middle" evidence="8">
    <location>
        <begin position="123"/>
        <end position="221"/>
    </location>
</feature>
<feature type="domain" description="Acyl-CoA dehydrogenase/oxidase C-terminal" evidence="7">
    <location>
        <begin position="236"/>
        <end position="381"/>
    </location>
</feature>
<sequence length="383" mass="41305">MRRTVFDDDHEAFRATVRDFLAREVVPVFPEWEKAGAAPRDFYRLLGKLGILGLQVPEEYGGGGQRSFRFNAVVNEELARARLGLGPVRVHTDIVLPYLLRYAGEEQKRRWLPGMASGELMTAIAMTEPGTGSDLAGIATTAALDGDHYVLNGAKTFITGAVNADLVLVVARTSSPPSGDRRAGLSILVVEAASRGFSVGRNLDKLGLKAQDTAELAFDDVLVPAANLLGEEGRAFEYLGHNLAQERLSIAVNAQAAAATALEVTLSYVTERNVFGRPLSGFQNTKFVLAECATEVEAGQALVDRALQEHDAGRLSAADAAKVKLFCTETQSRVVDKCLQLHGGYGYVLEYPIARMYADARVTRIYGGTSEVMKSIIAKSIGL</sequence>
<dbReference type="InterPro" id="IPR013786">
    <property type="entry name" value="AcylCoA_DH/ox_N"/>
</dbReference>
<comment type="function">
    <text evidence="4">Catalyzes the dehydrogenation at the alpha-beta position of ACP-bound acyl chains. This results in the introduction of a double bond in the lipidic chain, which is further transferred to the epsilon-amino group of lysine residue in the mycobactin core by MbtK.</text>
</comment>
<dbReference type="InterPro" id="IPR006091">
    <property type="entry name" value="Acyl-CoA_Oxase/DH_mid-dom"/>
</dbReference>
<keyword evidence="11" id="KW-1185">Reference proteome</keyword>
<comment type="pathway">
    <text evidence="1">Siderophore biosynthesis; mycobactin biosynthesis.</text>
</comment>
<dbReference type="Pfam" id="PF02770">
    <property type="entry name" value="Acyl-CoA_dh_M"/>
    <property type="match status" value="1"/>
</dbReference>
<keyword evidence="3" id="KW-0560">Oxidoreductase</keyword>
<dbReference type="InterPro" id="IPR050741">
    <property type="entry name" value="Acyl-CoA_dehydrogenase"/>
</dbReference>
<dbReference type="PIRSF" id="PIRSF016578">
    <property type="entry name" value="HsaA"/>
    <property type="match status" value="1"/>
</dbReference>
<evidence type="ECO:0000256" key="6">
    <source>
        <dbReference type="ARBA" id="ARBA00042660"/>
    </source>
</evidence>
<organism evidence="10 11">
    <name type="scientific">Nonomuraea guangzhouensis</name>
    <dbReference type="NCBI Taxonomy" id="1291555"/>
    <lineage>
        <taxon>Bacteria</taxon>
        <taxon>Bacillati</taxon>
        <taxon>Actinomycetota</taxon>
        <taxon>Actinomycetes</taxon>
        <taxon>Streptosporangiales</taxon>
        <taxon>Streptosporangiaceae</taxon>
        <taxon>Nonomuraea</taxon>
    </lineage>
</organism>
<evidence type="ECO:0000256" key="4">
    <source>
        <dbReference type="ARBA" id="ARBA00037085"/>
    </source>
</evidence>
<keyword evidence="2" id="KW-0285">Flavoprotein</keyword>
<evidence type="ECO:0000259" key="7">
    <source>
        <dbReference type="Pfam" id="PF00441"/>
    </source>
</evidence>
<evidence type="ECO:0000256" key="3">
    <source>
        <dbReference type="ARBA" id="ARBA00023002"/>
    </source>
</evidence>
<evidence type="ECO:0000313" key="11">
    <source>
        <dbReference type="Proteomes" id="UP001597097"/>
    </source>
</evidence>
<evidence type="ECO:0000259" key="9">
    <source>
        <dbReference type="Pfam" id="PF02771"/>
    </source>
</evidence>
<gene>
    <name evidence="10" type="ORF">ACFSJ0_41155</name>
</gene>
<evidence type="ECO:0000259" key="8">
    <source>
        <dbReference type="Pfam" id="PF02770"/>
    </source>
</evidence>
<dbReference type="PANTHER" id="PTHR48083:SF20">
    <property type="entry name" value="LONG-CHAIN SPECIFIC ACYL-COA DEHYDROGENASE, MITOCHONDRIAL"/>
    <property type="match status" value="1"/>
</dbReference>
<dbReference type="PANTHER" id="PTHR48083">
    <property type="entry name" value="MEDIUM-CHAIN SPECIFIC ACYL-COA DEHYDROGENASE, MITOCHONDRIAL-RELATED"/>
    <property type="match status" value="1"/>
</dbReference>
<dbReference type="InterPro" id="IPR006089">
    <property type="entry name" value="Acyl-CoA_DH_CS"/>
</dbReference>
<accession>A0ABW4GM96</accession>
<reference evidence="11" key="1">
    <citation type="journal article" date="2019" name="Int. J. Syst. Evol. Microbiol.">
        <title>The Global Catalogue of Microorganisms (GCM) 10K type strain sequencing project: providing services to taxonomists for standard genome sequencing and annotation.</title>
        <authorList>
            <consortium name="The Broad Institute Genomics Platform"/>
            <consortium name="The Broad Institute Genome Sequencing Center for Infectious Disease"/>
            <person name="Wu L."/>
            <person name="Ma J."/>
        </authorList>
    </citation>
    <scope>NUCLEOTIDE SEQUENCE [LARGE SCALE GENOMIC DNA]</scope>
    <source>
        <strain evidence="11">CGMCC 1.15399</strain>
    </source>
</reference>
<proteinExistence type="predicted"/>
<evidence type="ECO:0000256" key="2">
    <source>
        <dbReference type="ARBA" id="ARBA00022630"/>
    </source>
</evidence>
<dbReference type="EMBL" id="JBHUCM010000038">
    <property type="protein sequence ID" value="MFD1543509.1"/>
    <property type="molecule type" value="Genomic_DNA"/>
</dbReference>
<evidence type="ECO:0000313" key="10">
    <source>
        <dbReference type="EMBL" id="MFD1543509.1"/>
    </source>
</evidence>
<feature type="domain" description="Acyl-CoA dehydrogenase/oxidase N-terminal" evidence="9">
    <location>
        <begin position="8"/>
        <end position="119"/>
    </location>
</feature>
<dbReference type="PROSITE" id="PS00073">
    <property type="entry name" value="ACYL_COA_DH_2"/>
    <property type="match status" value="1"/>
</dbReference>
<dbReference type="Pfam" id="PF02771">
    <property type="entry name" value="Acyl-CoA_dh_N"/>
    <property type="match status" value="1"/>
</dbReference>
<dbReference type="InterPro" id="IPR009075">
    <property type="entry name" value="AcylCo_DH/oxidase_C"/>
</dbReference>
<dbReference type="Pfam" id="PF00441">
    <property type="entry name" value="Acyl-CoA_dh_1"/>
    <property type="match status" value="1"/>
</dbReference>
<name>A0ABW4GM96_9ACTN</name>
<comment type="caution">
    <text evidence="10">The sequence shown here is derived from an EMBL/GenBank/DDBJ whole genome shotgun (WGS) entry which is preliminary data.</text>
</comment>
<dbReference type="Proteomes" id="UP001597097">
    <property type="component" value="Unassembled WGS sequence"/>
</dbReference>
<evidence type="ECO:0000256" key="1">
    <source>
        <dbReference type="ARBA" id="ARBA00005102"/>
    </source>
</evidence>
<dbReference type="RefSeq" id="WP_219529715.1">
    <property type="nucleotide sequence ID" value="NZ_JAHKRM010000007.1"/>
</dbReference>